<dbReference type="InterPro" id="IPR036237">
    <property type="entry name" value="Xyl_isomerase-like_sf"/>
</dbReference>
<dbReference type="AlphaFoldDB" id="A0A229UJL5"/>
<gene>
    <name evidence="2" type="ORF">CF651_25015</name>
</gene>
<keyword evidence="3" id="KW-1185">Reference proteome</keyword>
<dbReference type="InterPro" id="IPR050312">
    <property type="entry name" value="IolE/XylAMocC-like"/>
</dbReference>
<dbReference type="Gene3D" id="3.20.20.150">
    <property type="entry name" value="Divalent-metal-dependent TIM barrel enzymes"/>
    <property type="match status" value="1"/>
</dbReference>
<feature type="domain" description="Xylose isomerase-like TIM barrel" evidence="1">
    <location>
        <begin position="23"/>
        <end position="240"/>
    </location>
</feature>
<dbReference type="InterPro" id="IPR013022">
    <property type="entry name" value="Xyl_isomerase-like_TIM-brl"/>
</dbReference>
<dbReference type="PANTHER" id="PTHR12110">
    <property type="entry name" value="HYDROXYPYRUVATE ISOMERASE"/>
    <property type="match status" value="1"/>
</dbReference>
<proteinExistence type="predicted"/>
<organism evidence="2 3">
    <name type="scientific">Paenibacillus rigui</name>
    <dbReference type="NCBI Taxonomy" id="554312"/>
    <lineage>
        <taxon>Bacteria</taxon>
        <taxon>Bacillati</taxon>
        <taxon>Bacillota</taxon>
        <taxon>Bacilli</taxon>
        <taxon>Bacillales</taxon>
        <taxon>Paenibacillaceae</taxon>
        <taxon>Paenibacillus</taxon>
    </lineage>
</organism>
<evidence type="ECO:0000313" key="2">
    <source>
        <dbReference type="EMBL" id="OXM83571.1"/>
    </source>
</evidence>
<dbReference type="OrthoDB" id="9815124at2"/>
<dbReference type="SUPFAM" id="SSF51658">
    <property type="entry name" value="Xylose isomerase-like"/>
    <property type="match status" value="1"/>
</dbReference>
<evidence type="ECO:0000259" key="1">
    <source>
        <dbReference type="Pfam" id="PF01261"/>
    </source>
</evidence>
<comment type="caution">
    <text evidence="2">The sequence shown here is derived from an EMBL/GenBank/DDBJ whole genome shotgun (WGS) entry which is preliminary data.</text>
</comment>
<accession>A0A229UJL5</accession>
<sequence length="275" mass="30782">MITLTGFADEISPDLEIQLDVLASEGTSHLELRGVWGKNVLQLTDEEAARVKERLDARGFRVSSIGSPIGKIQITDDFEPHLTDFRKAIELARYFGAPYIRIFSFFIPEGEDPAGYREEVLSRMKQLARLAEQENIMLLHENEKEIYGDNGERCLEILQACDSDKLRAAFDPANFVQCGVRPMSEAYPLVAPYIEYIHIKDALLESGKVVPAGEGDGELRDLIGTLKQRGYNGFMSLEPHLSAAETFQGFSGPELFVVAVRALKSLLEEAEIEWN</sequence>
<evidence type="ECO:0000313" key="3">
    <source>
        <dbReference type="Proteomes" id="UP000215509"/>
    </source>
</evidence>
<keyword evidence="2" id="KW-0413">Isomerase</keyword>
<dbReference type="PANTHER" id="PTHR12110:SF53">
    <property type="entry name" value="BLR5974 PROTEIN"/>
    <property type="match status" value="1"/>
</dbReference>
<dbReference type="GO" id="GO:0016853">
    <property type="term" value="F:isomerase activity"/>
    <property type="evidence" value="ECO:0007669"/>
    <property type="project" value="UniProtKB-KW"/>
</dbReference>
<protein>
    <submittedName>
        <fullName evidence="2">Xylose isomerase</fullName>
    </submittedName>
</protein>
<dbReference type="Pfam" id="PF01261">
    <property type="entry name" value="AP_endonuc_2"/>
    <property type="match status" value="1"/>
</dbReference>
<dbReference type="EMBL" id="NMQW01000043">
    <property type="protein sequence ID" value="OXM83571.1"/>
    <property type="molecule type" value="Genomic_DNA"/>
</dbReference>
<dbReference type="RefSeq" id="WP_094017613.1">
    <property type="nucleotide sequence ID" value="NZ_NMQW01000043.1"/>
</dbReference>
<dbReference type="Proteomes" id="UP000215509">
    <property type="component" value="Unassembled WGS sequence"/>
</dbReference>
<name>A0A229UJL5_9BACL</name>
<reference evidence="2 3" key="1">
    <citation type="submission" date="2017-07" db="EMBL/GenBank/DDBJ databases">
        <title>Genome sequencing and assembly of Paenibacillus rigui.</title>
        <authorList>
            <person name="Mayilraj S."/>
        </authorList>
    </citation>
    <scope>NUCLEOTIDE SEQUENCE [LARGE SCALE GENOMIC DNA]</scope>
    <source>
        <strain evidence="2 3">JCM 16352</strain>
    </source>
</reference>